<protein>
    <submittedName>
        <fullName evidence="2">Uncharacterized protein</fullName>
    </submittedName>
</protein>
<organism evidence="2 3">
    <name type="scientific">Bradyrhizobium erythrophlei</name>
    <dbReference type="NCBI Taxonomy" id="1437360"/>
    <lineage>
        <taxon>Bacteria</taxon>
        <taxon>Pseudomonadati</taxon>
        <taxon>Pseudomonadota</taxon>
        <taxon>Alphaproteobacteria</taxon>
        <taxon>Hyphomicrobiales</taxon>
        <taxon>Nitrobacteraceae</taxon>
        <taxon>Bradyrhizobium</taxon>
    </lineage>
</organism>
<keyword evidence="1" id="KW-0472">Membrane</keyword>
<dbReference type="OrthoDB" id="7356231at2"/>
<keyword evidence="1" id="KW-0812">Transmembrane</keyword>
<reference evidence="2 3" key="1">
    <citation type="submission" date="2016-11" db="EMBL/GenBank/DDBJ databases">
        <authorList>
            <person name="Jaros S."/>
            <person name="Januszkiewicz K."/>
            <person name="Wedrychowicz H."/>
        </authorList>
    </citation>
    <scope>NUCLEOTIDE SEQUENCE [LARGE SCALE GENOMIC DNA]</scope>
    <source>
        <strain evidence="2 3">GAS138</strain>
    </source>
</reference>
<evidence type="ECO:0000313" key="3">
    <source>
        <dbReference type="Proteomes" id="UP000189796"/>
    </source>
</evidence>
<accession>A0A1M5KG29</accession>
<proteinExistence type="predicted"/>
<name>A0A1M5KG29_9BRAD</name>
<evidence type="ECO:0000313" key="2">
    <source>
        <dbReference type="EMBL" id="SHG51691.1"/>
    </source>
</evidence>
<gene>
    <name evidence="2" type="ORF">SAMN05443248_1815</name>
</gene>
<dbReference type="RefSeq" id="WP_079600926.1">
    <property type="nucleotide sequence ID" value="NZ_LT670817.1"/>
</dbReference>
<feature type="transmembrane region" description="Helical" evidence="1">
    <location>
        <begin position="6"/>
        <end position="24"/>
    </location>
</feature>
<dbReference type="EMBL" id="LT670817">
    <property type="protein sequence ID" value="SHG51691.1"/>
    <property type="molecule type" value="Genomic_DNA"/>
</dbReference>
<sequence length="171" mass="19956">MARVWNTPVFILATVYFVVDGMFSHVTQPITVWLANKKLFERVRLWVISLGPYPSLALFAVPVIILEPAKPLAGYLLGTGHFFAGAVTFITAEVLKLTLVERLFQLNREKLLSIAAFAWGYQYWRHMMDVIESMEIWRASRRLAADAARMFRARWIQYKRVHRSSRFHYHP</sequence>
<evidence type="ECO:0000256" key="1">
    <source>
        <dbReference type="SAM" id="Phobius"/>
    </source>
</evidence>
<keyword evidence="1" id="KW-1133">Transmembrane helix</keyword>
<dbReference type="Proteomes" id="UP000189796">
    <property type="component" value="Chromosome I"/>
</dbReference>
<feature type="transmembrane region" description="Helical" evidence="1">
    <location>
        <begin position="72"/>
        <end position="95"/>
    </location>
</feature>
<dbReference type="AlphaFoldDB" id="A0A1M5KG29"/>
<feature type="transmembrane region" description="Helical" evidence="1">
    <location>
        <begin position="45"/>
        <end position="66"/>
    </location>
</feature>